<dbReference type="UniPathway" id="UPA00148"/>
<dbReference type="GO" id="GO:0009236">
    <property type="term" value="P:cobalamin biosynthetic process"/>
    <property type="evidence" value="ECO:0007669"/>
    <property type="project" value="UniProtKB-UniRule"/>
</dbReference>
<keyword evidence="6 9" id="KW-0812">Transmembrane</keyword>
<keyword evidence="4 9" id="KW-1003">Cell membrane</keyword>
<dbReference type="InterPro" id="IPR004485">
    <property type="entry name" value="Cobalamin_biosynth_CobD/CbiB"/>
</dbReference>
<protein>
    <recommendedName>
        <fullName evidence="9">Cobalamin biosynthesis protein CobD</fullName>
    </recommendedName>
</protein>
<comment type="caution">
    <text evidence="10">The sequence shown here is derived from an EMBL/GenBank/DDBJ whole genome shotgun (WGS) entry which is preliminary data.</text>
</comment>
<dbReference type="NCBIfam" id="TIGR00380">
    <property type="entry name" value="cobal_cbiB"/>
    <property type="match status" value="1"/>
</dbReference>
<evidence type="ECO:0000256" key="1">
    <source>
        <dbReference type="ARBA" id="ARBA00004651"/>
    </source>
</evidence>
<comment type="subcellular location">
    <subcellularLocation>
        <location evidence="1 9">Cell membrane</location>
        <topology evidence="1 9">Multi-pass membrane protein</topology>
    </subcellularLocation>
</comment>
<evidence type="ECO:0000256" key="4">
    <source>
        <dbReference type="ARBA" id="ARBA00022475"/>
    </source>
</evidence>
<feature type="transmembrane region" description="Helical" evidence="9">
    <location>
        <begin position="302"/>
        <end position="327"/>
    </location>
</feature>
<feature type="transmembrane region" description="Helical" evidence="9">
    <location>
        <begin position="95"/>
        <end position="114"/>
    </location>
</feature>
<keyword evidence="8 9" id="KW-0472">Membrane</keyword>
<dbReference type="PANTHER" id="PTHR34308:SF1">
    <property type="entry name" value="COBALAMIN BIOSYNTHESIS PROTEIN CBIB"/>
    <property type="match status" value="1"/>
</dbReference>
<keyword evidence="5 9" id="KW-0169">Cobalamin biosynthesis</keyword>
<dbReference type="Proteomes" id="UP000242972">
    <property type="component" value="Unassembled WGS sequence"/>
</dbReference>
<sequence>MSASRILTVWSGIDVAAWILLGVVIDFLFGDLPWSYHPVRWICGLVDVLEKGSRVAFKTKWALRIAGSILTLFVVLLVMAVVTGILAGAYQISPWLFRGLVVFLVFAGVSLRGVSDSALAIYVPLLGNHYDDARYHLAMMSGHDTSHWSNHDIVRGTIETVAGNTCYGIVGPLFYGFLGGPVWLWGYKTVHTLNAMIGKTLPQYYDLGWFAKNLDRLFNWIPARLTSWSILLAAGLEGRFRDAYQVMREDGHHHPLPNQGLSEAAMAGALGVGLGGANSYGGVVALKPRIGNPERPLVPRTIVHAVTISIRATLILIIGFTLISVMWTGRWL</sequence>
<name>A0A2T2X0M6_9FIRM</name>
<evidence type="ECO:0000256" key="2">
    <source>
        <dbReference type="ARBA" id="ARBA00004953"/>
    </source>
</evidence>
<gene>
    <name evidence="9 10" type="primary">cobD</name>
    <name evidence="10" type="ORF">C7B46_19155</name>
</gene>
<evidence type="ECO:0000313" key="11">
    <source>
        <dbReference type="Proteomes" id="UP000242972"/>
    </source>
</evidence>
<comment type="pathway">
    <text evidence="2 9">Cofactor biosynthesis; adenosylcobalamin biosynthesis.</text>
</comment>
<dbReference type="GO" id="GO:0048472">
    <property type="term" value="F:threonine-phosphate decarboxylase activity"/>
    <property type="evidence" value="ECO:0007669"/>
    <property type="project" value="InterPro"/>
</dbReference>
<evidence type="ECO:0000256" key="8">
    <source>
        <dbReference type="ARBA" id="ARBA00023136"/>
    </source>
</evidence>
<comment type="function">
    <text evidence="9">Converts cobyric acid to cobinamide by the addition of aminopropanol on the F carboxylic group.</text>
</comment>
<evidence type="ECO:0000256" key="3">
    <source>
        <dbReference type="ARBA" id="ARBA00006263"/>
    </source>
</evidence>
<comment type="similarity">
    <text evidence="3 9">Belongs to the CobD/CbiB family.</text>
</comment>
<keyword evidence="7 9" id="KW-1133">Transmembrane helix</keyword>
<dbReference type="AlphaFoldDB" id="A0A2T2X0M6"/>
<evidence type="ECO:0000313" key="10">
    <source>
        <dbReference type="EMBL" id="PSR28043.1"/>
    </source>
</evidence>
<dbReference type="GO" id="GO:0005886">
    <property type="term" value="C:plasma membrane"/>
    <property type="evidence" value="ECO:0007669"/>
    <property type="project" value="UniProtKB-SubCell"/>
</dbReference>
<comment type="caution">
    <text evidence="9">Lacks conserved residue(s) required for the propagation of feature annotation.</text>
</comment>
<dbReference type="Pfam" id="PF03186">
    <property type="entry name" value="CobD_Cbib"/>
    <property type="match status" value="1"/>
</dbReference>
<dbReference type="PANTHER" id="PTHR34308">
    <property type="entry name" value="COBALAMIN BIOSYNTHESIS PROTEIN CBIB"/>
    <property type="match status" value="1"/>
</dbReference>
<reference evidence="10 11" key="1">
    <citation type="journal article" date="2014" name="BMC Genomics">
        <title>Comparison of environmental and isolate Sulfobacillus genomes reveals diverse carbon, sulfur, nitrogen, and hydrogen metabolisms.</title>
        <authorList>
            <person name="Justice N.B."/>
            <person name="Norman A."/>
            <person name="Brown C.T."/>
            <person name="Singh A."/>
            <person name="Thomas B.C."/>
            <person name="Banfield J.F."/>
        </authorList>
    </citation>
    <scope>NUCLEOTIDE SEQUENCE [LARGE SCALE GENOMIC DNA]</scope>
    <source>
        <strain evidence="10">AMDSBA4</strain>
    </source>
</reference>
<dbReference type="EMBL" id="PXYW01000101">
    <property type="protein sequence ID" value="PSR28043.1"/>
    <property type="molecule type" value="Genomic_DNA"/>
</dbReference>
<organism evidence="10 11">
    <name type="scientific">Sulfobacillus benefaciens</name>
    <dbReference type="NCBI Taxonomy" id="453960"/>
    <lineage>
        <taxon>Bacteria</taxon>
        <taxon>Bacillati</taxon>
        <taxon>Bacillota</taxon>
        <taxon>Clostridia</taxon>
        <taxon>Eubacteriales</taxon>
        <taxon>Clostridiales Family XVII. Incertae Sedis</taxon>
        <taxon>Sulfobacillus</taxon>
    </lineage>
</organism>
<dbReference type="GO" id="GO:0015420">
    <property type="term" value="F:ABC-type vitamin B12 transporter activity"/>
    <property type="evidence" value="ECO:0007669"/>
    <property type="project" value="UniProtKB-UniRule"/>
</dbReference>
<dbReference type="HAMAP" id="MF_00024">
    <property type="entry name" value="CobD_CbiB"/>
    <property type="match status" value="1"/>
</dbReference>
<evidence type="ECO:0000256" key="5">
    <source>
        <dbReference type="ARBA" id="ARBA00022573"/>
    </source>
</evidence>
<evidence type="ECO:0000256" key="6">
    <source>
        <dbReference type="ARBA" id="ARBA00022692"/>
    </source>
</evidence>
<evidence type="ECO:0000256" key="7">
    <source>
        <dbReference type="ARBA" id="ARBA00022989"/>
    </source>
</evidence>
<feature type="transmembrane region" description="Helical" evidence="9">
    <location>
        <begin position="6"/>
        <end position="29"/>
    </location>
</feature>
<proteinExistence type="inferred from homology"/>
<feature type="transmembrane region" description="Helical" evidence="9">
    <location>
        <begin position="61"/>
        <end position="89"/>
    </location>
</feature>
<accession>A0A2T2X0M6</accession>
<evidence type="ECO:0000256" key="9">
    <source>
        <dbReference type="HAMAP-Rule" id="MF_00024"/>
    </source>
</evidence>